<dbReference type="Proteomes" id="UP000249065">
    <property type="component" value="Unassembled WGS sequence"/>
</dbReference>
<reference evidence="3" key="1">
    <citation type="submission" date="2018-06" db="EMBL/GenBank/DDBJ databases">
        <authorList>
            <person name="Khan S.A."/>
        </authorList>
    </citation>
    <scope>NUCLEOTIDE SEQUENCE [LARGE SCALE GENOMIC DNA]</scope>
    <source>
        <strain evidence="3">DB-1506</strain>
    </source>
</reference>
<dbReference type="EMBL" id="QLIX01000030">
    <property type="protein sequence ID" value="RAI55904.1"/>
    <property type="molecule type" value="Genomic_DNA"/>
</dbReference>
<gene>
    <name evidence="2" type="ORF">DOO78_23430</name>
</gene>
<accession>A0A327M0L6</accession>
<protein>
    <submittedName>
        <fullName evidence="2">Uncharacterized protein</fullName>
    </submittedName>
</protein>
<keyword evidence="3" id="KW-1185">Reference proteome</keyword>
<dbReference type="OrthoDB" id="7582035at2"/>
<dbReference type="RefSeq" id="WP_111472316.1">
    <property type="nucleotide sequence ID" value="NZ_QLIX01000030.1"/>
</dbReference>
<dbReference type="AlphaFoldDB" id="A0A327M0L6"/>
<name>A0A327M0L6_9PROT</name>
<keyword evidence="1" id="KW-0732">Signal</keyword>
<evidence type="ECO:0000256" key="1">
    <source>
        <dbReference type="SAM" id="SignalP"/>
    </source>
</evidence>
<organism evidence="2 3">
    <name type="scientific">Roseicella frigidaeris</name>
    <dbReference type="NCBI Taxonomy" id="2230885"/>
    <lineage>
        <taxon>Bacteria</taxon>
        <taxon>Pseudomonadati</taxon>
        <taxon>Pseudomonadota</taxon>
        <taxon>Alphaproteobacteria</taxon>
        <taxon>Acetobacterales</taxon>
        <taxon>Roseomonadaceae</taxon>
        <taxon>Roseicella</taxon>
    </lineage>
</organism>
<feature type="signal peptide" evidence="1">
    <location>
        <begin position="1"/>
        <end position="20"/>
    </location>
</feature>
<proteinExistence type="predicted"/>
<evidence type="ECO:0000313" key="2">
    <source>
        <dbReference type="EMBL" id="RAI55904.1"/>
    </source>
</evidence>
<evidence type="ECO:0000313" key="3">
    <source>
        <dbReference type="Proteomes" id="UP000249065"/>
    </source>
</evidence>
<comment type="caution">
    <text evidence="2">The sequence shown here is derived from an EMBL/GenBank/DDBJ whole genome shotgun (WGS) entry which is preliminary data.</text>
</comment>
<sequence>MKRLFLAAGLTIAAAAPASADWEYTRWGMTAEQVISASGGRAHAMPASRRYRDDAGHFEITVDASDPGPPRTSIGFQFGLPSGGLQCVLINATGSDADGLLARFLERYGAPDSDDSLGPTRMLEWHRADTIELTANAAPKAAVVNQCQPGRS</sequence>
<feature type="chain" id="PRO_5016451872" evidence="1">
    <location>
        <begin position="21"/>
        <end position="152"/>
    </location>
</feature>